<name>A0AAN8Q0L4_PATCE</name>
<dbReference type="EMBL" id="JAZGQO010000007">
    <property type="protein sequence ID" value="KAK6183221.1"/>
    <property type="molecule type" value="Genomic_DNA"/>
</dbReference>
<evidence type="ECO:0000313" key="3">
    <source>
        <dbReference type="Proteomes" id="UP001347796"/>
    </source>
</evidence>
<evidence type="ECO:0000313" key="2">
    <source>
        <dbReference type="EMBL" id="KAK6183221.1"/>
    </source>
</evidence>
<organism evidence="2 3">
    <name type="scientific">Patella caerulea</name>
    <name type="common">Rayed Mediterranean limpet</name>
    <dbReference type="NCBI Taxonomy" id="87958"/>
    <lineage>
        <taxon>Eukaryota</taxon>
        <taxon>Metazoa</taxon>
        <taxon>Spiralia</taxon>
        <taxon>Lophotrochozoa</taxon>
        <taxon>Mollusca</taxon>
        <taxon>Gastropoda</taxon>
        <taxon>Patellogastropoda</taxon>
        <taxon>Patelloidea</taxon>
        <taxon>Patellidae</taxon>
        <taxon>Patella</taxon>
    </lineage>
</organism>
<sequence length="311" mass="36413">MMSNGSLMLFCVNIFYFLFVSFRSRLVILKSDMDIISRLNKKNHEAAVRARRMNKSARRLLDEQIHKLEASQKQKTKSLERNTESVATILQELSETARSRYSDGTDSPIAWDEDFCLPSFRDKIPDQTEKINREKADIVNLKKDLNEKLKTVKLHSHRQKWKPEKNRKEEQRSKNDITVISHFKSTPCRYVLRKKETQCMYFPCRLPETYHSIGFQSRPVEYNALSNYEELSHRSRVVLPLKPAPVSGNFNVAVDKAVATPRISVKDRIRGLNQYVKEMKARNEKSKPKDWAIRYGEPIPRRLLFKTVIPV</sequence>
<dbReference type="AlphaFoldDB" id="A0AAN8Q0L4"/>
<keyword evidence="1" id="KW-1133">Transmembrane helix</keyword>
<proteinExistence type="predicted"/>
<dbReference type="Proteomes" id="UP001347796">
    <property type="component" value="Unassembled WGS sequence"/>
</dbReference>
<gene>
    <name evidence="2" type="ORF">SNE40_010743</name>
</gene>
<accession>A0AAN8Q0L4</accession>
<keyword evidence="3" id="KW-1185">Reference proteome</keyword>
<keyword evidence="1" id="KW-0472">Membrane</keyword>
<protein>
    <submittedName>
        <fullName evidence="2">Uncharacterized protein</fullName>
    </submittedName>
</protein>
<comment type="caution">
    <text evidence="2">The sequence shown here is derived from an EMBL/GenBank/DDBJ whole genome shotgun (WGS) entry which is preliminary data.</text>
</comment>
<keyword evidence="1" id="KW-0812">Transmembrane</keyword>
<evidence type="ECO:0000256" key="1">
    <source>
        <dbReference type="SAM" id="Phobius"/>
    </source>
</evidence>
<reference evidence="2 3" key="1">
    <citation type="submission" date="2024-01" db="EMBL/GenBank/DDBJ databases">
        <title>The genome of the rayed Mediterranean limpet Patella caerulea (Linnaeus, 1758).</title>
        <authorList>
            <person name="Anh-Thu Weber A."/>
            <person name="Halstead-Nussloch G."/>
        </authorList>
    </citation>
    <scope>NUCLEOTIDE SEQUENCE [LARGE SCALE GENOMIC DNA]</scope>
    <source>
        <strain evidence="2">AATW-2023a</strain>
        <tissue evidence="2">Whole specimen</tissue>
    </source>
</reference>
<feature type="transmembrane region" description="Helical" evidence="1">
    <location>
        <begin position="6"/>
        <end position="28"/>
    </location>
</feature>